<dbReference type="InterPro" id="IPR015943">
    <property type="entry name" value="WD40/YVTN_repeat-like_dom_sf"/>
</dbReference>
<dbReference type="PANTHER" id="PTHR44040">
    <property type="entry name" value="RETINOBLASTOMA-BINDING PROTEIN 5"/>
    <property type="match status" value="1"/>
</dbReference>
<dbReference type="Pfam" id="PF00400">
    <property type="entry name" value="WD40"/>
    <property type="match status" value="1"/>
</dbReference>
<evidence type="ECO:0000256" key="4">
    <source>
        <dbReference type="ARBA" id="ARBA00023242"/>
    </source>
</evidence>
<dbReference type="PANTHER" id="PTHR44040:SF1">
    <property type="entry name" value="RETINOBLASTOMA-BINDING PROTEIN 5"/>
    <property type="match status" value="1"/>
</dbReference>
<evidence type="ECO:0000256" key="5">
    <source>
        <dbReference type="SAM" id="MobiDB-lite"/>
    </source>
</evidence>
<sequence length="466" mass="52478">MRRREHESLTAGPVCPSTRSPRYTCRKLECVFSLGHPSIARLLTIKLGSGHAACIRFNRSGDLLASGRLDGTIVIFDIETNGVARKLRGHTRQDWKCVLWDLQDGSRLRTIRFTAPVFIAELHPNTHLKFVAALFDDQPILVDATEELVVKRNFQSAPKRSQLDMDEATEKILAQDAKQTTTVTTFSPSGDYIIAGTNKGWLNIIETASCQTMFSTHMAGGVITLLRFAPGGRQIVVNSSDRIIRTVHFPDLTGKNVDFGNFRLENDHKYQDIVNRLLWNHVAFSATAEYLVASIHMNHHVYVWETAHNSLNTILEGPTEELSAVEWHPYKPFLAAVGIDSGEVHLWSVIAPQKWSALAPDFAEVEENEEYIEREDEFDVVASEELTKRILRQEDEDIDVLTIDPVKGYGDHQEGGFKMPVLLHQDDEDSEDEIEAIGAGQYRRKSPGRGRDRNTANEATHQNGRR</sequence>
<feature type="compositionally biased region" description="Acidic residues" evidence="5">
    <location>
        <begin position="426"/>
        <end position="435"/>
    </location>
</feature>
<accession>A0A5N6L0Q9</accession>
<keyword evidence="2" id="KW-0853">WD repeat</keyword>
<evidence type="ECO:0008006" key="8">
    <source>
        <dbReference type="Google" id="ProtNLM"/>
    </source>
</evidence>
<keyword evidence="3" id="KW-0677">Repeat</keyword>
<evidence type="ECO:0000256" key="3">
    <source>
        <dbReference type="ARBA" id="ARBA00022737"/>
    </source>
</evidence>
<dbReference type="OrthoDB" id="196858at2759"/>
<dbReference type="SUPFAM" id="SSF50978">
    <property type="entry name" value="WD40 repeat-like"/>
    <property type="match status" value="1"/>
</dbReference>
<gene>
    <name evidence="6" type="ORF">FH972_025150</name>
</gene>
<dbReference type="InterPro" id="IPR001680">
    <property type="entry name" value="WD40_rpt"/>
</dbReference>
<dbReference type="EMBL" id="VIBQ01000038">
    <property type="protein sequence ID" value="KAB8446168.1"/>
    <property type="molecule type" value="Genomic_DNA"/>
</dbReference>
<evidence type="ECO:0000256" key="1">
    <source>
        <dbReference type="ARBA" id="ARBA00004123"/>
    </source>
</evidence>
<evidence type="ECO:0000313" key="7">
    <source>
        <dbReference type="Proteomes" id="UP000327013"/>
    </source>
</evidence>
<keyword evidence="7" id="KW-1185">Reference proteome</keyword>
<keyword evidence="4" id="KW-0539">Nucleus</keyword>
<comment type="subcellular location">
    <subcellularLocation>
        <location evidence="1">Nucleus</location>
    </subcellularLocation>
</comment>
<evidence type="ECO:0000256" key="2">
    <source>
        <dbReference type="ARBA" id="ARBA00022574"/>
    </source>
</evidence>
<name>A0A5N6L0Q9_9ROSI</name>
<dbReference type="AlphaFoldDB" id="A0A5N6L0Q9"/>
<dbReference type="Gene3D" id="2.130.10.10">
    <property type="entry name" value="YVTN repeat-like/Quinoprotein amine dehydrogenase"/>
    <property type="match status" value="3"/>
</dbReference>
<dbReference type="SMART" id="SM00320">
    <property type="entry name" value="WD40"/>
    <property type="match status" value="4"/>
</dbReference>
<dbReference type="InterPro" id="IPR037850">
    <property type="entry name" value="RBBP5/Swd1"/>
</dbReference>
<reference evidence="6 7" key="1">
    <citation type="submission" date="2019-06" db="EMBL/GenBank/DDBJ databases">
        <title>A chromosomal-level reference genome of Carpinus fangiana (Coryloideae, Betulaceae).</title>
        <authorList>
            <person name="Yang X."/>
            <person name="Wang Z."/>
            <person name="Zhang L."/>
            <person name="Hao G."/>
            <person name="Liu J."/>
            <person name="Yang Y."/>
        </authorList>
    </citation>
    <scope>NUCLEOTIDE SEQUENCE [LARGE SCALE GENOMIC DNA]</scope>
    <source>
        <strain evidence="6">Cfa_2016G</strain>
        <tissue evidence="6">Leaf</tissue>
    </source>
</reference>
<dbReference type="InterPro" id="IPR036322">
    <property type="entry name" value="WD40_repeat_dom_sf"/>
</dbReference>
<feature type="compositionally biased region" description="Polar residues" evidence="5">
    <location>
        <begin position="456"/>
        <end position="466"/>
    </location>
</feature>
<evidence type="ECO:0000313" key="6">
    <source>
        <dbReference type="EMBL" id="KAB8446168.1"/>
    </source>
</evidence>
<feature type="region of interest" description="Disordered" evidence="5">
    <location>
        <begin position="423"/>
        <end position="466"/>
    </location>
</feature>
<organism evidence="6 7">
    <name type="scientific">Carpinus fangiana</name>
    <dbReference type="NCBI Taxonomy" id="176857"/>
    <lineage>
        <taxon>Eukaryota</taxon>
        <taxon>Viridiplantae</taxon>
        <taxon>Streptophyta</taxon>
        <taxon>Embryophyta</taxon>
        <taxon>Tracheophyta</taxon>
        <taxon>Spermatophyta</taxon>
        <taxon>Magnoliopsida</taxon>
        <taxon>eudicotyledons</taxon>
        <taxon>Gunneridae</taxon>
        <taxon>Pentapetalae</taxon>
        <taxon>rosids</taxon>
        <taxon>fabids</taxon>
        <taxon>Fagales</taxon>
        <taxon>Betulaceae</taxon>
        <taxon>Carpinus</taxon>
    </lineage>
</organism>
<dbReference type="GO" id="GO:0048188">
    <property type="term" value="C:Set1C/COMPASS complex"/>
    <property type="evidence" value="ECO:0007669"/>
    <property type="project" value="InterPro"/>
</dbReference>
<dbReference type="Proteomes" id="UP000327013">
    <property type="component" value="Unassembled WGS sequence"/>
</dbReference>
<proteinExistence type="predicted"/>
<comment type="caution">
    <text evidence="6">The sequence shown here is derived from an EMBL/GenBank/DDBJ whole genome shotgun (WGS) entry which is preliminary data.</text>
</comment>
<protein>
    <recommendedName>
        <fullName evidence="8">Anaphase-promoting complex subunit 4 WD40 domain-containing protein</fullName>
    </recommendedName>
</protein>